<dbReference type="Pfam" id="PF00903">
    <property type="entry name" value="Glyoxalase"/>
    <property type="match status" value="2"/>
</dbReference>
<dbReference type="EMBL" id="BMHK01000001">
    <property type="protein sequence ID" value="GGB87610.1"/>
    <property type="molecule type" value="Genomic_DNA"/>
</dbReference>
<dbReference type="SUPFAM" id="SSF54593">
    <property type="entry name" value="Glyoxalase/Bleomycin resistance protein/Dihydroxybiphenyl dioxygenase"/>
    <property type="match status" value="2"/>
</dbReference>
<evidence type="ECO:0000313" key="2">
    <source>
        <dbReference type="EMBL" id="GGB87610.1"/>
    </source>
</evidence>
<dbReference type="CDD" id="cd07247">
    <property type="entry name" value="SgaA_N_like"/>
    <property type="match status" value="2"/>
</dbReference>
<feature type="domain" description="VOC" evidence="1">
    <location>
        <begin position="7"/>
        <end position="127"/>
    </location>
</feature>
<dbReference type="InterPro" id="IPR004360">
    <property type="entry name" value="Glyas_Fos-R_dOase_dom"/>
</dbReference>
<gene>
    <name evidence="2" type="ORF">GCM10011494_02460</name>
</gene>
<dbReference type="PANTHER" id="PTHR33993:SF14">
    <property type="entry name" value="GB|AAF24581.1"/>
    <property type="match status" value="1"/>
</dbReference>
<dbReference type="InterPro" id="IPR029068">
    <property type="entry name" value="Glyas_Bleomycin-R_OHBP_Dase"/>
</dbReference>
<proteinExistence type="predicted"/>
<dbReference type="Gene3D" id="3.10.180.10">
    <property type="entry name" value="2,3-Dihydroxybiphenyl 1,2-Dioxygenase, domain 1"/>
    <property type="match status" value="2"/>
</dbReference>
<dbReference type="PROSITE" id="PS51819">
    <property type="entry name" value="VOC"/>
    <property type="match status" value="2"/>
</dbReference>
<comment type="caution">
    <text evidence="2">The sequence shown here is derived from an EMBL/GenBank/DDBJ whole genome shotgun (WGS) entry which is preliminary data.</text>
</comment>
<dbReference type="RefSeq" id="WP_188767394.1">
    <property type="nucleotide sequence ID" value="NZ_BMHK01000001.1"/>
</dbReference>
<name>A0A916TPJ9_9SPHN</name>
<accession>A0A916TPJ9</accession>
<dbReference type="InterPro" id="IPR052164">
    <property type="entry name" value="Anthracycline_SecMetBiosynth"/>
</dbReference>
<organism evidence="2 3">
    <name type="scientific">Novosphingobium endophyticum</name>
    <dbReference type="NCBI Taxonomy" id="1955250"/>
    <lineage>
        <taxon>Bacteria</taxon>
        <taxon>Pseudomonadati</taxon>
        <taxon>Pseudomonadota</taxon>
        <taxon>Alphaproteobacteria</taxon>
        <taxon>Sphingomonadales</taxon>
        <taxon>Sphingomonadaceae</taxon>
        <taxon>Novosphingobium</taxon>
    </lineage>
</organism>
<sequence length="266" mass="28772">MTDCPANFIWYELMTTDPDAAAEFYGSVVGWNIAAQPSPEAGGMDYRMIERSDGGMAGGVFRLTEEMASGGARPCWMPYLYTPDVDAEIAAIEKEGGKALMPATDLPVGRIAMVADPQGVPIYIMTPVPPEGKQDAPSDVFSETEAERVRWNELTSPDQDASMAFYARHFGFEFNEKMPMGEMGDYCFIHHRGTRLGAVSPQTNAQQPAMWLFFFGVPSILEAKARIEADGGRVMMGPMEVPGGDWIVIAGDPQGAPFGLVGPKGG</sequence>
<keyword evidence="3" id="KW-1185">Reference proteome</keyword>
<evidence type="ECO:0000259" key="1">
    <source>
        <dbReference type="PROSITE" id="PS51819"/>
    </source>
</evidence>
<dbReference type="InterPro" id="IPR037523">
    <property type="entry name" value="VOC_core"/>
</dbReference>
<dbReference type="PANTHER" id="PTHR33993">
    <property type="entry name" value="GLYOXALASE-RELATED"/>
    <property type="match status" value="1"/>
</dbReference>
<protein>
    <submittedName>
        <fullName evidence="2">Glyoxalase</fullName>
    </submittedName>
</protein>
<dbReference type="AlphaFoldDB" id="A0A916TPJ9"/>
<evidence type="ECO:0000313" key="3">
    <source>
        <dbReference type="Proteomes" id="UP000608154"/>
    </source>
</evidence>
<reference evidence="2" key="2">
    <citation type="submission" date="2020-09" db="EMBL/GenBank/DDBJ databases">
        <authorList>
            <person name="Sun Q."/>
            <person name="Zhou Y."/>
        </authorList>
    </citation>
    <scope>NUCLEOTIDE SEQUENCE</scope>
    <source>
        <strain evidence="2">CGMCC 1.15095</strain>
    </source>
</reference>
<reference evidence="2" key="1">
    <citation type="journal article" date="2014" name="Int. J. Syst. Evol. Microbiol.">
        <title>Complete genome sequence of Corynebacterium casei LMG S-19264T (=DSM 44701T), isolated from a smear-ripened cheese.</title>
        <authorList>
            <consortium name="US DOE Joint Genome Institute (JGI-PGF)"/>
            <person name="Walter F."/>
            <person name="Albersmeier A."/>
            <person name="Kalinowski J."/>
            <person name="Ruckert C."/>
        </authorList>
    </citation>
    <scope>NUCLEOTIDE SEQUENCE</scope>
    <source>
        <strain evidence="2">CGMCC 1.15095</strain>
    </source>
</reference>
<dbReference type="Proteomes" id="UP000608154">
    <property type="component" value="Unassembled WGS sequence"/>
</dbReference>
<feature type="domain" description="VOC" evidence="1">
    <location>
        <begin position="148"/>
        <end position="263"/>
    </location>
</feature>